<name>A0A5N5QA00_9AGAM</name>
<gene>
    <name evidence="1" type="ORF">CTheo_8327</name>
</gene>
<evidence type="ECO:0000313" key="2">
    <source>
        <dbReference type="Proteomes" id="UP000383932"/>
    </source>
</evidence>
<reference evidence="1 2" key="1">
    <citation type="journal article" date="2019" name="Fungal Biol. Biotechnol.">
        <title>Draft genome sequence of fastidious pathogen Ceratobasidium theobromae, which causes vascular-streak dieback in Theobroma cacao.</title>
        <authorList>
            <person name="Ali S.S."/>
            <person name="Asman A."/>
            <person name="Shao J."/>
            <person name="Firmansyah A.P."/>
            <person name="Susilo A.W."/>
            <person name="Rosmana A."/>
            <person name="McMahon P."/>
            <person name="Junaid M."/>
            <person name="Guest D."/>
            <person name="Kheng T.Y."/>
            <person name="Meinhardt L.W."/>
            <person name="Bailey B.A."/>
        </authorList>
    </citation>
    <scope>NUCLEOTIDE SEQUENCE [LARGE SCALE GENOMIC DNA]</scope>
    <source>
        <strain evidence="1 2">CT2</strain>
    </source>
</reference>
<protein>
    <submittedName>
        <fullName evidence="1">Uncharacterized protein</fullName>
    </submittedName>
</protein>
<sequence length="299" mass="32417">MLENIFYKLPHQVGPEFLGEIIGIHKGLITGVYGDWDSIKPLVKSKAAQQLKTKYRKFNNWNEAVVYVNTGERVPQGKLSNHPLAPPIQHVQSAHIFSSEFPAGTIVVAPPGSIVIPYTGPITESPTVQVMGTSTHAGDQLVQQDGSVASEVFDPFNSRANSPCSSPVPFISRLLTPDVSLRIPGPPAPSTIASTPPSSPSWSSSPIFKEGLRAAALLAVPKPLRRFPACFAIQDPRLSSEIEADRRLKVIDALRCPNRALELEIDGDMIIKMLSTGRFPEDCLHKIIRAATFAAASIN</sequence>
<dbReference type="EMBL" id="SSOP01000519">
    <property type="protein sequence ID" value="KAB5588231.1"/>
    <property type="molecule type" value="Genomic_DNA"/>
</dbReference>
<keyword evidence="2" id="KW-1185">Reference proteome</keyword>
<proteinExistence type="predicted"/>
<organism evidence="1 2">
    <name type="scientific">Ceratobasidium theobromae</name>
    <dbReference type="NCBI Taxonomy" id="1582974"/>
    <lineage>
        <taxon>Eukaryota</taxon>
        <taxon>Fungi</taxon>
        <taxon>Dikarya</taxon>
        <taxon>Basidiomycota</taxon>
        <taxon>Agaricomycotina</taxon>
        <taxon>Agaricomycetes</taxon>
        <taxon>Cantharellales</taxon>
        <taxon>Ceratobasidiaceae</taxon>
        <taxon>Ceratobasidium</taxon>
    </lineage>
</organism>
<evidence type="ECO:0000313" key="1">
    <source>
        <dbReference type="EMBL" id="KAB5588231.1"/>
    </source>
</evidence>
<comment type="caution">
    <text evidence="1">The sequence shown here is derived from an EMBL/GenBank/DDBJ whole genome shotgun (WGS) entry which is preliminary data.</text>
</comment>
<dbReference type="AlphaFoldDB" id="A0A5N5QA00"/>
<dbReference type="Proteomes" id="UP000383932">
    <property type="component" value="Unassembled WGS sequence"/>
</dbReference>
<accession>A0A5N5QA00</accession>